<dbReference type="Proteomes" id="UP000267342">
    <property type="component" value="Chromosome"/>
</dbReference>
<evidence type="ECO:0000313" key="3">
    <source>
        <dbReference type="Proteomes" id="UP000267342"/>
    </source>
</evidence>
<organism evidence="2 3">
    <name type="scientific">Zymobacter palmae</name>
    <dbReference type="NCBI Taxonomy" id="33074"/>
    <lineage>
        <taxon>Bacteria</taxon>
        <taxon>Pseudomonadati</taxon>
        <taxon>Pseudomonadota</taxon>
        <taxon>Gammaproteobacteria</taxon>
        <taxon>Oceanospirillales</taxon>
        <taxon>Halomonadaceae</taxon>
        <taxon>Zymobacter group</taxon>
        <taxon>Zymobacter</taxon>
    </lineage>
</organism>
<keyword evidence="1" id="KW-0812">Transmembrane</keyword>
<keyword evidence="2" id="KW-0808">Transferase</keyword>
<evidence type="ECO:0000256" key="1">
    <source>
        <dbReference type="SAM" id="Phobius"/>
    </source>
</evidence>
<keyword evidence="2" id="KW-0032">Aminotransferase</keyword>
<name>A0A348HBX3_9GAMM</name>
<protein>
    <submittedName>
        <fullName evidence="2">Ornithine/acetylornithine aminotransferase</fullName>
    </submittedName>
</protein>
<dbReference type="AlphaFoldDB" id="A0A348HBX3"/>
<keyword evidence="1" id="KW-1133">Transmembrane helix</keyword>
<dbReference type="EMBL" id="AP018933">
    <property type="protein sequence ID" value="BBG29125.1"/>
    <property type="molecule type" value="Genomic_DNA"/>
</dbReference>
<proteinExistence type="predicted"/>
<feature type="transmembrane region" description="Helical" evidence="1">
    <location>
        <begin position="259"/>
        <end position="279"/>
    </location>
</feature>
<sequence>MAYQLTCFSAGRAEAHAVDNVVQAAFQQLKKNFTGSAFMASGLLVVVAELFFQNAVHTTDFLFFTQLSAIVGKTLTTLAVLARDLLGLALFLKRCSTAFQEQIRSFTAGQLTFWSDITCHESVSLHAAFFRRTAAIVRNGRRVSNALHTEAGGVKSTHSRFTARARTLDQNVDVFHTILGCSICCTFACYLSCERGALTRTTKTRTTGSCPRQSIALAVCDRHDRVVKRGMDVRNSVHYLLFNLFTVITRVSHVGCILMYNALMSVICESVYAALYGYARWS</sequence>
<dbReference type="GO" id="GO:0008483">
    <property type="term" value="F:transaminase activity"/>
    <property type="evidence" value="ECO:0007669"/>
    <property type="project" value="UniProtKB-KW"/>
</dbReference>
<accession>A0A348HBX3</accession>
<dbReference type="KEGG" id="zpl:ZBT109_0335"/>
<feature type="transmembrane region" description="Helical" evidence="1">
    <location>
        <begin position="61"/>
        <end position="82"/>
    </location>
</feature>
<gene>
    <name evidence="2" type="ORF">ZBT109_0335</name>
</gene>
<evidence type="ECO:0000313" key="2">
    <source>
        <dbReference type="EMBL" id="BBG29125.1"/>
    </source>
</evidence>
<feature type="transmembrane region" description="Helical" evidence="1">
    <location>
        <begin position="237"/>
        <end position="253"/>
    </location>
</feature>
<reference evidence="2 3" key="1">
    <citation type="submission" date="2018-09" db="EMBL/GenBank/DDBJ databases">
        <title>Zymobacter palmae IAM14233 (=T109) whole genome analysis.</title>
        <authorList>
            <person name="Yanase H."/>
        </authorList>
    </citation>
    <scope>NUCLEOTIDE SEQUENCE [LARGE SCALE GENOMIC DNA]</scope>
    <source>
        <strain evidence="2 3">IAM14233</strain>
    </source>
</reference>
<keyword evidence="1" id="KW-0472">Membrane</keyword>
<feature type="transmembrane region" description="Helical" evidence="1">
    <location>
        <begin position="37"/>
        <end position="55"/>
    </location>
</feature>
<keyword evidence="3" id="KW-1185">Reference proteome</keyword>